<feature type="domain" description="Galactose-1-phosphate uridyl transferase N-terminal" evidence="17">
    <location>
        <begin position="4"/>
        <end position="180"/>
    </location>
</feature>
<reference evidence="19" key="2">
    <citation type="journal article" date="2020" name="Nat. Commun.">
        <title>Large-scale genome sequencing of mycorrhizal fungi provides insights into the early evolution of symbiotic traits.</title>
        <authorList>
            <person name="Miyauchi S."/>
            <person name="Kiss E."/>
            <person name="Kuo A."/>
            <person name="Drula E."/>
            <person name="Kohler A."/>
            <person name="Sanchez-Garcia M."/>
            <person name="Morin E."/>
            <person name="Andreopoulos B."/>
            <person name="Barry K.W."/>
            <person name="Bonito G."/>
            <person name="Buee M."/>
            <person name="Carver A."/>
            <person name="Chen C."/>
            <person name="Cichocki N."/>
            <person name="Clum A."/>
            <person name="Culley D."/>
            <person name="Crous P.W."/>
            <person name="Fauchery L."/>
            <person name="Girlanda M."/>
            <person name="Hayes R.D."/>
            <person name="Keri Z."/>
            <person name="LaButti K."/>
            <person name="Lipzen A."/>
            <person name="Lombard V."/>
            <person name="Magnuson J."/>
            <person name="Maillard F."/>
            <person name="Murat C."/>
            <person name="Nolan M."/>
            <person name="Ohm R.A."/>
            <person name="Pangilinan J."/>
            <person name="Pereira M.F."/>
            <person name="Perotto S."/>
            <person name="Peter M."/>
            <person name="Pfister S."/>
            <person name="Riley R."/>
            <person name="Sitrit Y."/>
            <person name="Stielow J.B."/>
            <person name="Szollosi G."/>
            <person name="Zifcakova L."/>
            <person name="Stursova M."/>
            <person name="Spatafora J.W."/>
            <person name="Tedersoo L."/>
            <person name="Vaario L.M."/>
            <person name="Yamada A."/>
            <person name="Yan M."/>
            <person name="Wang P."/>
            <person name="Xu J."/>
            <person name="Bruns T."/>
            <person name="Baldrian P."/>
            <person name="Vilgalys R."/>
            <person name="Dunand C."/>
            <person name="Henrissat B."/>
            <person name="Grigoriev I.V."/>
            <person name="Hibbett D."/>
            <person name="Nagy L.G."/>
            <person name="Martin F.M."/>
        </authorList>
    </citation>
    <scope>NUCLEOTIDE SEQUENCE</scope>
    <source>
        <strain evidence="19">Prilba</strain>
    </source>
</reference>
<evidence type="ECO:0000256" key="9">
    <source>
        <dbReference type="ARBA" id="ARBA00022833"/>
    </source>
</evidence>
<dbReference type="Pfam" id="PF01087">
    <property type="entry name" value="GalP_UDP_transf"/>
    <property type="match status" value="1"/>
</dbReference>
<comment type="pathway">
    <text evidence="2 16">Carbohydrate metabolism; galactose metabolism.</text>
</comment>
<feature type="binding site" evidence="15">
    <location>
        <position position="325"/>
    </location>
    <ligand>
        <name>Fe cation</name>
        <dbReference type="ChEBI" id="CHEBI:24875"/>
    </ligand>
</feature>
<feature type="binding site" evidence="14">
    <location>
        <position position="56"/>
    </location>
    <ligand>
        <name>Zn(2+)</name>
        <dbReference type="ChEBI" id="CHEBI:29105"/>
    </ligand>
</feature>
<evidence type="ECO:0000256" key="11">
    <source>
        <dbReference type="ARBA" id="ARBA00023277"/>
    </source>
</evidence>
<feature type="binding site" evidence="13">
    <location>
        <begin position="340"/>
        <end position="341"/>
    </location>
    <ligand>
        <name>UDP-alpha-D-glucose</name>
        <dbReference type="ChEBI" id="CHEBI:58885"/>
        <note>ligand shared between dimeric partners</note>
    </ligand>
</feature>
<sequence>MAEQFDPATHPHRRFNPLTGEYVLVSPQRSNRPWQGQIEPPQLTVLPQYDPKCYLCPGNERAGGQINETYEHTMVFVNDYAAILPPPSPIAPAAPHPLLATQPVDGQCDVLAFHPRHDLTLARLAVDDITRIVDEWIAVYKRRGTQEGIKYVQIFENKGTMMGCSNTHPHGQVWSLGEVPSIPYMELASLARYAMNPNVAPSHAPRGPFGRPCLLCEYIHFEVSVSESQSRVVVKNEHFVALVPWWATWPFEILLLPRLRHVPSILHLTKEEKLSFANILSLVTKRYDNLFSCSFAYSMGIHQRPTPPKDECTDSDNEANIAHLHVHFFPPLLRSASVRKFLVGFELMAEAQRDITPEEAASRLRACSEVHYLDS</sequence>
<feature type="binding site" description="in other chain" evidence="13">
    <location>
        <begin position="78"/>
        <end position="79"/>
    </location>
    <ligand>
        <name>UDP-alpha-D-glucose</name>
        <dbReference type="ChEBI" id="CHEBI:58885"/>
        <note>ligand shared between dimeric partners</note>
    </ligand>
</feature>
<dbReference type="Gene3D" id="3.30.428.10">
    <property type="entry name" value="HIT-like"/>
    <property type="match status" value="2"/>
</dbReference>
<dbReference type="InterPro" id="IPR005850">
    <property type="entry name" value="GalP_Utransf_C"/>
</dbReference>
<dbReference type="InterPro" id="IPR005849">
    <property type="entry name" value="GalP_Utransf_N"/>
</dbReference>
<proteinExistence type="inferred from homology"/>
<evidence type="ECO:0000256" key="3">
    <source>
        <dbReference type="ARBA" id="ARBA00010951"/>
    </source>
</evidence>
<feature type="binding site" evidence="14">
    <location>
        <position position="168"/>
    </location>
    <ligand>
        <name>Zn(2+)</name>
        <dbReference type="ChEBI" id="CHEBI:29105"/>
    </ligand>
</feature>
<gene>
    <name evidence="19" type="ORF">DFH94DRAFT_747002</name>
</gene>
<dbReference type="Proteomes" id="UP000759537">
    <property type="component" value="Unassembled WGS sequence"/>
</dbReference>
<evidence type="ECO:0000256" key="1">
    <source>
        <dbReference type="ARBA" id="ARBA00001107"/>
    </source>
</evidence>
<keyword evidence="11 16" id="KW-0119">Carbohydrate metabolism</keyword>
<protein>
    <recommendedName>
        <fullName evidence="5 16">Galactose-1-phosphate uridylyltransferase</fullName>
        <ecNumber evidence="4 16">2.7.7.12</ecNumber>
    </recommendedName>
</protein>
<feature type="binding site" evidence="15">
    <location>
        <position position="186"/>
    </location>
    <ligand>
        <name>Fe cation</name>
        <dbReference type="ChEBI" id="CHEBI:24875"/>
    </ligand>
</feature>
<evidence type="ECO:0000256" key="12">
    <source>
        <dbReference type="PIRSR" id="PIRSR000808-1"/>
    </source>
</evidence>
<keyword evidence="15" id="KW-0408">Iron</keyword>
<evidence type="ECO:0000256" key="5">
    <source>
        <dbReference type="ARBA" id="ARBA00016340"/>
    </source>
</evidence>
<comment type="similarity">
    <text evidence="3 16">Belongs to the galactose-1-phosphate uridylyltransferase type 1 family.</text>
</comment>
<feature type="binding site" evidence="14">
    <location>
        <position position="53"/>
    </location>
    <ligand>
        <name>Zn(2+)</name>
        <dbReference type="ChEBI" id="CHEBI:29105"/>
    </ligand>
</feature>
<organism evidence="19 20">
    <name type="scientific">Russula ochroleuca</name>
    <dbReference type="NCBI Taxonomy" id="152965"/>
    <lineage>
        <taxon>Eukaryota</taxon>
        <taxon>Fungi</taxon>
        <taxon>Dikarya</taxon>
        <taxon>Basidiomycota</taxon>
        <taxon>Agaricomycotina</taxon>
        <taxon>Agaricomycetes</taxon>
        <taxon>Russulales</taxon>
        <taxon>Russulaceae</taxon>
        <taxon>Russula</taxon>
    </lineage>
</organism>
<dbReference type="InterPro" id="IPR001937">
    <property type="entry name" value="GalP_UDPtransf1"/>
</dbReference>
<evidence type="ECO:0000313" key="19">
    <source>
        <dbReference type="EMBL" id="KAF8479010.1"/>
    </source>
</evidence>
<evidence type="ECO:0000256" key="7">
    <source>
        <dbReference type="ARBA" id="ARBA00022695"/>
    </source>
</evidence>
<accession>A0A9P5MUP1</accession>
<keyword evidence="20" id="KW-1185">Reference proteome</keyword>
<evidence type="ECO:0000256" key="15">
    <source>
        <dbReference type="PIRSR" id="PIRSR000808-4"/>
    </source>
</evidence>
<dbReference type="Pfam" id="PF02744">
    <property type="entry name" value="GalP_UDP_tr_C"/>
    <property type="match status" value="1"/>
</dbReference>
<feature type="binding site" evidence="14">
    <location>
        <position position="117"/>
    </location>
    <ligand>
        <name>Zn(2+)</name>
        <dbReference type="ChEBI" id="CHEBI:29105"/>
    </ligand>
</feature>
<dbReference type="AlphaFoldDB" id="A0A9P5MUP1"/>
<dbReference type="GO" id="GO:0033499">
    <property type="term" value="P:galactose catabolic process via UDP-galactose, Leloir pathway"/>
    <property type="evidence" value="ECO:0007669"/>
    <property type="project" value="TreeGrafter"/>
</dbReference>
<evidence type="ECO:0000256" key="16">
    <source>
        <dbReference type="RuleBase" id="RU000506"/>
    </source>
</evidence>
<keyword evidence="9 14" id="KW-0862">Zinc</keyword>
<dbReference type="EC" id="2.7.7.12" evidence="4 16"/>
<evidence type="ECO:0000256" key="13">
    <source>
        <dbReference type="PIRSR" id="PIRSR000808-2"/>
    </source>
</evidence>
<dbReference type="PIRSF" id="PIRSF000808">
    <property type="entry name" value="GalT"/>
    <property type="match status" value="1"/>
</dbReference>
<feature type="binding site" evidence="13">
    <location>
        <begin position="345"/>
        <end position="346"/>
    </location>
    <ligand>
        <name>UDP-alpha-D-glucose</name>
        <dbReference type="ChEBI" id="CHEBI:58885"/>
        <note>ligand shared between dimeric partners</note>
    </ligand>
</feature>
<evidence type="ECO:0000313" key="20">
    <source>
        <dbReference type="Proteomes" id="UP000759537"/>
    </source>
</evidence>
<feature type="binding site" evidence="15">
    <location>
        <position position="302"/>
    </location>
    <ligand>
        <name>Fe cation</name>
        <dbReference type="ChEBI" id="CHEBI:24875"/>
    </ligand>
</feature>
<evidence type="ECO:0000256" key="6">
    <source>
        <dbReference type="ARBA" id="ARBA00022679"/>
    </source>
</evidence>
<dbReference type="OrthoDB" id="418412at2759"/>
<dbReference type="PANTHER" id="PTHR11943">
    <property type="entry name" value="GALACTOSE-1-PHOSPHATE URIDYLYLTRANSFERASE"/>
    <property type="match status" value="1"/>
</dbReference>
<dbReference type="InterPro" id="IPR019779">
    <property type="entry name" value="GalP_UDPtransf1_His-AS"/>
</dbReference>
<comment type="caution">
    <text evidence="19">The sequence shown here is derived from an EMBL/GenBank/DDBJ whole genome shotgun (WGS) entry which is preliminary data.</text>
</comment>
<keyword evidence="8 14" id="KW-0479">Metal-binding</keyword>
<evidence type="ECO:0000256" key="14">
    <source>
        <dbReference type="PIRSR" id="PIRSR000808-3"/>
    </source>
</evidence>
<dbReference type="EMBL" id="WHVB01000010">
    <property type="protein sequence ID" value="KAF8479010.1"/>
    <property type="molecule type" value="Genomic_DNA"/>
</dbReference>
<comment type="cofactor">
    <cofactor evidence="15">
        <name>Fe cation</name>
        <dbReference type="ChEBI" id="CHEBI:24875"/>
    </cofactor>
    <text evidence="15">Binds 1 Fe cation per subunit.</text>
</comment>
<dbReference type="GO" id="GO:0005737">
    <property type="term" value="C:cytoplasm"/>
    <property type="evidence" value="ECO:0007669"/>
    <property type="project" value="TreeGrafter"/>
</dbReference>
<keyword evidence="10 16" id="KW-0299">Galactose metabolism</keyword>
<comment type="catalytic activity">
    <reaction evidence="1 16">
        <text>alpha-D-galactose 1-phosphate + UDP-alpha-D-glucose = alpha-D-glucose 1-phosphate + UDP-alpha-D-galactose</text>
        <dbReference type="Rhea" id="RHEA:13989"/>
        <dbReference type="ChEBI" id="CHEBI:58336"/>
        <dbReference type="ChEBI" id="CHEBI:58601"/>
        <dbReference type="ChEBI" id="CHEBI:58885"/>
        <dbReference type="ChEBI" id="CHEBI:66914"/>
        <dbReference type="EC" id="2.7.7.12"/>
    </reaction>
</comment>
<feature type="binding site" evidence="15">
    <location>
        <position position="327"/>
    </location>
    <ligand>
        <name>Fe cation</name>
        <dbReference type="ChEBI" id="CHEBI:24875"/>
    </ligand>
</feature>
<evidence type="ECO:0000256" key="8">
    <source>
        <dbReference type="ARBA" id="ARBA00022723"/>
    </source>
</evidence>
<dbReference type="GO" id="GO:0008108">
    <property type="term" value="F:UDP-glucose:hexose-1-phosphate uridylyltransferase activity"/>
    <property type="evidence" value="ECO:0007669"/>
    <property type="project" value="UniProtKB-EC"/>
</dbReference>
<dbReference type="InterPro" id="IPR036265">
    <property type="entry name" value="HIT-like_sf"/>
</dbReference>
<dbReference type="CDD" id="cd00608">
    <property type="entry name" value="GalT"/>
    <property type="match status" value="1"/>
</dbReference>
<feature type="binding site" evidence="13">
    <location>
        <begin position="29"/>
        <end position="32"/>
    </location>
    <ligand>
        <name>UDP-alpha-D-glucose</name>
        <dbReference type="ChEBI" id="CHEBI:58885"/>
        <note>ligand shared between dimeric partners</note>
    </ligand>
</feature>
<comment type="cofactor">
    <cofactor evidence="14">
        <name>Zn(2+)</name>
        <dbReference type="ChEBI" id="CHEBI:29105"/>
    </cofactor>
    <text evidence="14">Binds 1 zinc ion per subunit.</text>
</comment>
<feature type="binding site" description="in other chain" evidence="13">
    <location>
        <position position="352"/>
    </location>
    <ligand>
        <name>UDP-alpha-D-glucose</name>
        <dbReference type="ChEBI" id="CHEBI:58885"/>
        <note>ligand shared between dimeric partners</note>
    </ligand>
</feature>
<evidence type="ECO:0000256" key="4">
    <source>
        <dbReference type="ARBA" id="ARBA00012384"/>
    </source>
</evidence>
<feature type="domain" description="Galactose-1-phosphate uridyl transferase C-terminal" evidence="18">
    <location>
        <begin position="214"/>
        <end position="373"/>
    </location>
</feature>
<dbReference type="NCBIfam" id="TIGR00209">
    <property type="entry name" value="galT_1"/>
    <property type="match status" value="1"/>
</dbReference>
<feature type="binding site" description="in other chain" evidence="13">
    <location>
        <position position="172"/>
    </location>
    <ligand>
        <name>UDP-alpha-D-glucose</name>
        <dbReference type="ChEBI" id="CHEBI:58885"/>
        <note>ligand shared between dimeric partners</note>
    </ligand>
</feature>
<dbReference type="SUPFAM" id="SSF54197">
    <property type="entry name" value="HIT-like"/>
    <property type="match status" value="2"/>
</dbReference>
<evidence type="ECO:0000256" key="10">
    <source>
        <dbReference type="ARBA" id="ARBA00023144"/>
    </source>
</evidence>
<keyword evidence="7 16" id="KW-0548">Nucleotidyltransferase</keyword>
<reference evidence="19" key="1">
    <citation type="submission" date="2019-10" db="EMBL/GenBank/DDBJ databases">
        <authorList>
            <consortium name="DOE Joint Genome Institute"/>
            <person name="Kuo A."/>
            <person name="Miyauchi S."/>
            <person name="Kiss E."/>
            <person name="Drula E."/>
            <person name="Kohler A."/>
            <person name="Sanchez-Garcia M."/>
            <person name="Andreopoulos B."/>
            <person name="Barry K.W."/>
            <person name="Bonito G."/>
            <person name="Buee M."/>
            <person name="Carver A."/>
            <person name="Chen C."/>
            <person name="Cichocki N."/>
            <person name="Clum A."/>
            <person name="Culley D."/>
            <person name="Crous P.W."/>
            <person name="Fauchery L."/>
            <person name="Girlanda M."/>
            <person name="Hayes R."/>
            <person name="Keri Z."/>
            <person name="LaButti K."/>
            <person name="Lipzen A."/>
            <person name="Lombard V."/>
            <person name="Magnuson J."/>
            <person name="Maillard F."/>
            <person name="Morin E."/>
            <person name="Murat C."/>
            <person name="Nolan M."/>
            <person name="Ohm R."/>
            <person name="Pangilinan J."/>
            <person name="Pereira M."/>
            <person name="Perotto S."/>
            <person name="Peter M."/>
            <person name="Riley R."/>
            <person name="Sitrit Y."/>
            <person name="Stielow B."/>
            <person name="Szollosi G."/>
            <person name="Zifcakova L."/>
            <person name="Stursova M."/>
            <person name="Spatafora J.W."/>
            <person name="Tedersoo L."/>
            <person name="Vaario L.-M."/>
            <person name="Yamada A."/>
            <person name="Yan M."/>
            <person name="Wang P."/>
            <person name="Xu J."/>
            <person name="Bruns T."/>
            <person name="Baldrian P."/>
            <person name="Vilgalys R."/>
            <person name="Henrissat B."/>
            <person name="Grigoriev I.V."/>
            <person name="Hibbett D."/>
            <person name="Nagy L.G."/>
            <person name="Martin F.M."/>
        </authorList>
    </citation>
    <scope>NUCLEOTIDE SEQUENCE</scope>
    <source>
        <strain evidence="19">Prilba</strain>
    </source>
</reference>
<evidence type="ECO:0000259" key="18">
    <source>
        <dbReference type="Pfam" id="PF02744"/>
    </source>
</evidence>
<feature type="binding site" description="in other chain" evidence="13">
    <location>
        <position position="157"/>
    </location>
    <ligand>
        <name>UDP-alpha-D-glucose</name>
        <dbReference type="ChEBI" id="CHEBI:58885"/>
        <note>ligand shared between dimeric partners</note>
    </ligand>
</feature>
<feature type="binding site" description="in other chain" evidence="13">
    <location>
        <begin position="163"/>
        <end position="165"/>
    </location>
    <ligand>
        <name>UDP-alpha-D-glucose</name>
        <dbReference type="ChEBI" id="CHEBI:58885"/>
        <note>ligand shared between dimeric partners</note>
    </ligand>
</feature>
<keyword evidence="6 16" id="KW-0808">Transferase</keyword>
<dbReference type="GO" id="GO:0008270">
    <property type="term" value="F:zinc ion binding"/>
    <property type="evidence" value="ECO:0007669"/>
    <property type="project" value="InterPro"/>
</dbReference>
<evidence type="ECO:0000256" key="2">
    <source>
        <dbReference type="ARBA" id="ARBA00004947"/>
    </source>
</evidence>
<name>A0A9P5MUP1_9AGAM</name>
<feature type="binding site" description="in other chain" evidence="13">
    <location>
        <position position="62"/>
    </location>
    <ligand>
        <name>UDP-alpha-D-glucose</name>
        <dbReference type="ChEBI" id="CHEBI:58885"/>
        <note>ligand shared between dimeric partners</note>
    </ligand>
</feature>
<feature type="active site" description="Tele-UMP-histidine intermediate" evidence="12">
    <location>
        <position position="170"/>
    </location>
</feature>
<dbReference type="PROSITE" id="PS00117">
    <property type="entry name" value="GAL_P_UDP_TRANSF_I"/>
    <property type="match status" value="1"/>
</dbReference>
<dbReference type="PANTHER" id="PTHR11943:SF1">
    <property type="entry name" value="GALACTOSE-1-PHOSPHATE URIDYLYLTRANSFERASE"/>
    <property type="match status" value="1"/>
</dbReference>
<evidence type="ECO:0000259" key="17">
    <source>
        <dbReference type="Pfam" id="PF01087"/>
    </source>
</evidence>